<dbReference type="PIRSF" id="PIRSF028101">
    <property type="entry name" value="UCP028101"/>
    <property type="match status" value="1"/>
</dbReference>
<evidence type="ECO:0008006" key="3">
    <source>
        <dbReference type="Google" id="ProtNLM"/>
    </source>
</evidence>
<name>A0ABT3HFE7_9HYPH</name>
<protein>
    <recommendedName>
        <fullName evidence="3">DUF1513 domain-containing protein</fullName>
    </recommendedName>
</protein>
<keyword evidence="2" id="KW-1185">Reference proteome</keyword>
<dbReference type="Gene3D" id="2.130.10.10">
    <property type="entry name" value="YVTN repeat-like/Quinoprotein amine dehydrogenase"/>
    <property type="match status" value="1"/>
</dbReference>
<organism evidence="1 2">
    <name type="scientific">Rhodobium gokarnense</name>
    <dbReference type="NCBI Taxonomy" id="364296"/>
    <lineage>
        <taxon>Bacteria</taxon>
        <taxon>Pseudomonadati</taxon>
        <taxon>Pseudomonadota</taxon>
        <taxon>Alphaproteobacteria</taxon>
        <taxon>Hyphomicrobiales</taxon>
        <taxon>Rhodobiaceae</taxon>
        <taxon>Rhodobium</taxon>
    </lineage>
</organism>
<dbReference type="InterPro" id="IPR006311">
    <property type="entry name" value="TAT_signal"/>
</dbReference>
<evidence type="ECO:0000313" key="2">
    <source>
        <dbReference type="Proteomes" id="UP001209755"/>
    </source>
</evidence>
<dbReference type="Proteomes" id="UP001209755">
    <property type="component" value="Unassembled WGS sequence"/>
</dbReference>
<dbReference type="InterPro" id="IPR008311">
    <property type="entry name" value="UCP028101"/>
</dbReference>
<dbReference type="RefSeq" id="WP_264602712.1">
    <property type="nucleotide sequence ID" value="NZ_JAOQNS010000010.1"/>
</dbReference>
<dbReference type="InterPro" id="IPR011044">
    <property type="entry name" value="Quino_amine_DH_bsu"/>
</dbReference>
<reference evidence="2" key="1">
    <citation type="submission" date="2023-07" db="EMBL/GenBank/DDBJ databases">
        <title>Genome sequencing of Purple Non-Sulfur Bacteria from various extreme environments.</title>
        <authorList>
            <person name="Mayer M."/>
        </authorList>
    </citation>
    <scope>NUCLEOTIDE SEQUENCE [LARGE SCALE GENOMIC DNA]</scope>
    <source>
        <strain evidence="2">DSM 17935</strain>
    </source>
</reference>
<dbReference type="InterPro" id="IPR015943">
    <property type="entry name" value="WD40/YVTN_repeat-like_dom_sf"/>
</dbReference>
<dbReference type="Pfam" id="PF07433">
    <property type="entry name" value="DUF1513"/>
    <property type="match status" value="1"/>
</dbReference>
<comment type="caution">
    <text evidence="1">The sequence shown here is derived from an EMBL/GenBank/DDBJ whole genome shotgun (WGS) entry which is preliminary data.</text>
</comment>
<sequence>MIEIDRRRFLAGALASGLATAVAVPAEASGGEATYVTAIRNADGSFGVAVLNADGRLLFTESMEGRGHGATVSPDNATAVVFGRRPGRFAAVVDLAAGKIVRTIPAVEGRHFCGHGLYTPDGRLLYATENAYELEKGMLGVYDVAADYRRIGEIWTGGIGPHETLLMPDGKTAVVANGGILIDPMYGRQKLNIATMEPSLAYLDLESGEVVDKMELGPERHQLSIRHISIDGDGAVWFGCQYEGPKTDQVPLIGKHMRDGEAEMMSAPARVMRGYRQYVGSVATSRDGTLVATSSPRGGVMTIWNCASGTIVSEAKIEDVCGLAPDAGNAFFGTSGTGLVFDGDKDLARYPGIAFDNHMRMV</sequence>
<dbReference type="SUPFAM" id="SSF50969">
    <property type="entry name" value="YVTN repeat-like/Quinoprotein amine dehydrogenase"/>
    <property type="match status" value="1"/>
</dbReference>
<gene>
    <name evidence="1" type="ORF">M2319_003479</name>
</gene>
<evidence type="ECO:0000313" key="1">
    <source>
        <dbReference type="EMBL" id="MCW2309128.1"/>
    </source>
</evidence>
<proteinExistence type="predicted"/>
<dbReference type="EMBL" id="JAOQNS010000010">
    <property type="protein sequence ID" value="MCW2309128.1"/>
    <property type="molecule type" value="Genomic_DNA"/>
</dbReference>
<accession>A0ABT3HFE7</accession>
<dbReference type="PROSITE" id="PS51318">
    <property type="entry name" value="TAT"/>
    <property type="match status" value="1"/>
</dbReference>